<organism evidence="1 2">
    <name type="scientific">Yoonia phaeophyticola</name>
    <dbReference type="NCBI Taxonomy" id="3137369"/>
    <lineage>
        <taxon>Bacteria</taxon>
        <taxon>Pseudomonadati</taxon>
        <taxon>Pseudomonadota</taxon>
        <taxon>Alphaproteobacteria</taxon>
        <taxon>Rhodobacterales</taxon>
        <taxon>Paracoccaceae</taxon>
        <taxon>Yoonia</taxon>
    </lineage>
</organism>
<evidence type="ECO:0000313" key="2">
    <source>
        <dbReference type="Proteomes" id="UP001440612"/>
    </source>
</evidence>
<reference evidence="2" key="1">
    <citation type="submission" date="2024-04" db="EMBL/GenBank/DDBJ databases">
        <title>Phylogenomic analyses of a clade within the roseobacter group suggest taxonomic reassignments of species of the genera Aestuariivita, Citreicella, Loktanella, Nautella, Pelagibaca, Ruegeria, Thalassobius, Thiobacimonas and Tropicibacter, and the proposal o.</title>
        <authorList>
            <person name="Jeon C.O."/>
        </authorList>
    </citation>
    <scope>NUCLEOTIDE SEQUENCE [LARGE SCALE GENOMIC DNA]</scope>
    <source>
        <strain evidence="2">BS5-3</strain>
    </source>
</reference>
<keyword evidence="2" id="KW-1185">Reference proteome</keyword>
<evidence type="ECO:0000313" key="1">
    <source>
        <dbReference type="EMBL" id="WZC49809.1"/>
    </source>
</evidence>
<sequence length="192" mass="20406">MGRVSIIAAICVTALIAGGALLLGAGGPRISEDDTFAAPGLAPLTIEDARAEFWRLTPALLLVVYDAFGETQEDAIYDTLASVTHGDALEYLYLERVGAMAGGGLEEADQTIHEIKLLNTSVTREQSSLQLDASWQVIGTVGHAEHLHVRGNTYSADLTVAPIDGAWRITDFALLDVNRDAAGETFLAPQTN</sequence>
<proteinExistence type="predicted"/>
<dbReference type="EMBL" id="CP150951">
    <property type="protein sequence ID" value="WZC49809.1"/>
    <property type="molecule type" value="Genomic_DNA"/>
</dbReference>
<name>A0ABZ2VAW3_9RHOB</name>
<accession>A0ABZ2VAW3</accession>
<dbReference type="RefSeq" id="WP_341367919.1">
    <property type="nucleotide sequence ID" value="NZ_CP150951.2"/>
</dbReference>
<evidence type="ECO:0008006" key="3">
    <source>
        <dbReference type="Google" id="ProtNLM"/>
    </source>
</evidence>
<protein>
    <recommendedName>
        <fullName evidence="3">Nuclear transport factor 2 family protein</fullName>
    </recommendedName>
</protein>
<gene>
    <name evidence="1" type="ORF">AABB29_03945</name>
</gene>
<dbReference type="Proteomes" id="UP001440612">
    <property type="component" value="Chromosome"/>
</dbReference>